<protein>
    <submittedName>
        <fullName evidence="2">Counting factor 60</fullName>
    </submittedName>
</protein>
<dbReference type="OrthoDB" id="10262962at2759"/>
<dbReference type="STRING" id="39966.A0A369JZ79"/>
<dbReference type="Gene3D" id="3.40.50.1240">
    <property type="entry name" value="Phosphoglycerate mutase-like"/>
    <property type="match status" value="1"/>
</dbReference>
<keyword evidence="3" id="KW-1185">Reference proteome</keyword>
<gene>
    <name evidence="2" type="primary">cf60</name>
    <name evidence="2" type="ORF">Hypma_005583</name>
</gene>
<evidence type="ECO:0000256" key="1">
    <source>
        <dbReference type="ARBA" id="ARBA00005375"/>
    </source>
</evidence>
<dbReference type="Proteomes" id="UP000076154">
    <property type="component" value="Unassembled WGS sequence"/>
</dbReference>
<dbReference type="SUPFAM" id="SSF53254">
    <property type="entry name" value="Phosphoglycerate mutase-like"/>
    <property type="match status" value="1"/>
</dbReference>
<dbReference type="AlphaFoldDB" id="A0A369JZ79"/>
<dbReference type="InterPro" id="IPR029033">
    <property type="entry name" value="His_PPase_superfam"/>
</dbReference>
<dbReference type="InterPro" id="IPR050645">
    <property type="entry name" value="Histidine_acid_phosphatase"/>
</dbReference>
<comment type="caution">
    <text evidence="2">The sequence shown here is derived from an EMBL/GenBank/DDBJ whole genome shotgun (WGS) entry which is preliminary data.</text>
</comment>
<dbReference type="GO" id="GO:0016791">
    <property type="term" value="F:phosphatase activity"/>
    <property type="evidence" value="ECO:0007669"/>
    <property type="project" value="TreeGrafter"/>
</dbReference>
<dbReference type="InParanoid" id="A0A369JZ79"/>
<comment type="similarity">
    <text evidence="1">Belongs to the histidine acid phosphatase family.</text>
</comment>
<evidence type="ECO:0000313" key="2">
    <source>
        <dbReference type="EMBL" id="RDB26642.1"/>
    </source>
</evidence>
<dbReference type="PANTHER" id="PTHR11567">
    <property type="entry name" value="ACID PHOSPHATASE-RELATED"/>
    <property type="match status" value="1"/>
</dbReference>
<sequence>MLVPAFTLAAGVVVHYPPAASNINNFTFALNGAGAPGIFNSSTTPNPRYGVYNWCNMPHVRAREYKNPPKDFSLEYVEVIQRHHKRTPYASNTFFKEDVAWSCVGSGPLLGVKASKGPGSEVPDIQWQASTNAQNPWTKTVGPGFIGSTCQFPQITDQGLEDSITHGADLRAVYARRLGLDTHFNPSISQIRVTNNVITSQVASGLVKGLFPGSAGIEAIIQASAFDSLEPSYPCSKASQLRNTITSGSQAWNDHLAKAADLYAKLDAISGTAPKDTAGWHSSFDHYYDNMSAKQCHGKSLPCSTNDTSLCVTQEMADTVYRIGNWEYSYQYRDAPESAQYSALRYGAWVLELKGHLQDKISGQSKMKYVHNIGHDGSISSLLGFLQISNMVWPGMGSEVVFELYSQSKSSPHHDSTSKTFFIRGLWGGQPLQTSTPLGVLDMVPVDDFFAYIDSMVGSGEELFSACNS</sequence>
<dbReference type="Pfam" id="PF00328">
    <property type="entry name" value="His_Phos_2"/>
    <property type="match status" value="1"/>
</dbReference>
<accession>A0A369JZ79</accession>
<dbReference type="InterPro" id="IPR000560">
    <property type="entry name" value="His_Pase_clade-2"/>
</dbReference>
<organism evidence="2 3">
    <name type="scientific">Hypsizygus marmoreus</name>
    <name type="common">White beech mushroom</name>
    <name type="synonym">Agaricus marmoreus</name>
    <dbReference type="NCBI Taxonomy" id="39966"/>
    <lineage>
        <taxon>Eukaryota</taxon>
        <taxon>Fungi</taxon>
        <taxon>Dikarya</taxon>
        <taxon>Basidiomycota</taxon>
        <taxon>Agaricomycotina</taxon>
        <taxon>Agaricomycetes</taxon>
        <taxon>Agaricomycetidae</taxon>
        <taxon>Agaricales</taxon>
        <taxon>Tricholomatineae</taxon>
        <taxon>Lyophyllaceae</taxon>
        <taxon>Hypsizygus</taxon>
    </lineage>
</organism>
<dbReference type="PANTHER" id="PTHR11567:SF195">
    <property type="entry name" value="ACID PHOSPHATASE, PUTATIVE (AFU_ORTHOLOGUE AFUA_3G14570)-RELATED"/>
    <property type="match status" value="1"/>
</dbReference>
<evidence type="ECO:0000313" key="3">
    <source>
        <dbReference type="Proteomes" id="UP000076154"/>
    </source>
</evidence>
<name>A0A369JZ79_HYPMA</name>
<reference evidence="2" key="1">
    <citation type="submission" date="2018-04" db="EMBL/GenBank/DDBJ databases">
        <title>Whole genome sequencing of Hypsizygus marmoreus.</title>
        <authorList>
            <person name="Choi I.-G."/>
            <person name="Min B."/>
            <person name="Kim J.-G."/>
            <person name="Kim S."/>
            <person name="Oh Y.-L."/>
            <person name="Kong W.-S."/>
            <person name="Park H."/>
            <person name="Jeong J."/>
            <person name="Song E.-S."/>
        </authorList>
    </citation>
    <scope>NUCLEOTIDE SEQUENCE [LARGE SCALE GENOMIC DNA]</scope>
    <source>
        <strain evidence="2">51987-8</strain>
    </source>
</reference>
<dbReference type="EMBL" id="LUEZ02000025">
    <property type="protein sequence ID" value="RDB26642.1"/>
    <property type="molecule type" value="Genomic_DNA"/>
</dbReference>
<proteinExistence type="inferred from homology"/>